<evidence type="ECO:0000313" key="2">
    <source>
        <dbReference type="EMBL" id="CAJ94461.1"/>
    </source>
</evidence>
<reference evidence="2 3" key="1">
    <citation type="journal article" date="2006" name="Nat. Biotechnol.">
        <title>Genome sequence of the bioplastic-producing 'Knallgas' bacterium Ralstonia eutropha H16.</title>
        <authorList>
            <person name="Pohlmann A."/>
            <person name="Fricke W.F."/>
            <person name="Reinecke F."/>
            <person name="Kusian B."/>
            <person name="Liesegang H."/>
            <person name="Cramm R."/>
            <person name="Eitinger T."/>
            <person name="Ewering C."/>
            <person name="Potter M."/>
            <person name="Schwartz E."/>
            <person name="Strittmatter A."/>
            <person name="Voss I."/>
            <person name="Gottschalk G."/>
            <person name="Steinbuechel A."/>
            <person name="Friedrich B."/>
            <person name="Bowien B."/>
        </authorList>
    </citation>
    <scope>NUCLEOTIDE SEQUENCE [LARGE SCALE GENOMIC DNA]</scope>
    <source>
        <strain evidence="3">ATCC 17699 / DSM 428 / KCTC 22496 / NCIMB 10442 / H16 / Stanier 337</strain>
    </source>
</reference>
<dbReference type="HOGENOM" id="CLU_163140_4_2_4"/>
<dbReference type="PATRIC" id="fig|381666.6.peg.3786"/>
<name>Q0K6B0_CUPNH</name>
<dbReference type="Proteomes" id="UP000008210">
    <property type="component" value="Chromosome 1"/>
</dbReference>
<evidence type="ECO:0000256" key="1">
    <source>
        <dbReference type="ARBA" id="ARBA00009981"/>
    </source>
</evidence>
<comment type="similarity">
    <text evidence="1">Belongs to the phD/YefM antitoxin family.</text>
</comment>
<proteinExistence type="inferred from homology"/>
<dbReference type="EMBL" id="AM260479">
    <property type="protein sequence ID" value="CAJ94461.1"/>
    <property type="molecule type" value="Genomic_DNA"/>
</dbReference>
<keyword evidence="3" id="KW-1185">Reference proteome</keyword>
<accession>Q0K6B0</accession>
<gene>
    <name evidence="2" type="ordered locus">H16_A3392</name>
</gene>
<dbReference type="AlphaFoldDB" id="Q0K6B0"/>
<dbReference type="RefSeq" id="WP_010812302.1">
    <property type="nucleotide sequence ID" value="NC_008313.1"/>
</dbReference>
<dbReference type="InterPro" id="IPR036165">
    <property type="entry name" value="YefM-like_sf"/>
</dbReference>
<dbReference type="Gene3D" id="3.40.1620.10">
    <property type="entry name" value="YefM-like domain"/>
    <property type="match status" value="1"/>
</dbReference>
<dbReference type="KEGG" id="reh:H16_A3392"/>
<dbReference type="eggNOG" id="COG4118">
    <property type="taxonomic scope" value="Bacteria"/>
</dbReference>
<protein>
    <submittedName>
        <fullName evidence="2">Uncharacterized protein</fullName>
    </submittedName>
</protein>
<dbReference type="SUPFAM" id="SSF143120">
    <property type="entry name" value="YefM-like"/>
    <property type="match status" value="1"/>
</dbReference>
<evidence type="ECO:0000313" key="3">
    <source>
        <dbReference type="Proteomes" id="UP000008210"/>
    </source>
</evidence>
<sequence>MRSPFCFCGKGAQPLNAELISKTEFKARALEYFRQIEASGEPVIVTDHGKPTLEVRPYRGLERDPLQVLRGTVVRYDAPTEPVDVEGEAER</sequence>
<organism evidence="2 3">
    <name type="scientific">Cupriavidus necator (strain ATCC 17699 / DSM 428 / KCTC 22496 / NCIMB 10442 / H16 / Stanier 337)</name>
    <name type="common">Ralstonia eutropha</name>
    <dbReference type="NCBI Taxonomy" id="381666"/>
    <lineage>
        <taxon>Bacteria</taxon>
        <taxon>Pseudomonadati</taxon>
        <taxon>Pseudomonadota</taxon>
        <taxon>Betaproteobacteria</taxon>
        <taxon>Burkholderiales</taxon>
        <taxon>Burkholderiaceae</taxon>
        <taxon>Cupriavidus</taxon>
    </lineage>
</organism>